<dbReference type="PANTHER" id="PTHR30288:SF0">
    <property type="entry name" value="FLAGELLAR HOOK-ASSOCIATED PROTEIN 2"/>
    <property type="match status" value="1"/>
</dbReference>
<evidence type="ECO:0000256" key="1">
    <source>
        <dbReference type="ARBA" id="ARBA00009764"/>
    </source>
</evidence>
<dbReference type="PANTHER" id="PTHR30288">
    <property type="entry name" value="FLAGELLAR CAP/ASSEMBLY PROTEIN FLID"/>
    <property type="match status" value="1"/>
</dbReference>
<proteinExistence type="inferred from homology"/>
<reference evidence="8" key="1">
    <citation type="submission" date="2020-10" db="EMBL/GenBank/DDBJ databases">
        <title>Connecting structure to function with the recovery of over 1000 high-quality activated sludge metagenome-assembled genomes encoding full-length rRNA genes using long-read sequencing.</title>
        <authorList>
            <person name="Singleton C.M."/>
            <person name="Petriglieri F."/>
            <person name="Kristensen J.M."/>
            <person name="Kirkegaard R.H."/>
            <person name="Michaelsen T.Y."/>
            <person name="Andersen M.H."/>
            <person name="Karst S.M."/>
            <person name="Dueholm M.S."/>
            <person name="Nielsen P.H."/>
            <person name="Albertsen M."/>
        </authorList>
    </citation>
    <scope>NUCLEOTIDE SEQUENCE</scope>
    <source>
        <strain evidence="8">OdNE_18-Q3-R46-58_BAT3C.305</strain>
    </source>
</reference>
<dbReference type="GO" id="GO:0005576">
    <property type="term" value="C:extracellular region"/>
    <property type="evidence" value="ECO:0007669"/>
    <property type="project" value="UniProtKB-SubCell"/>
</dbReference>
<dbReference type="GO" id="GO:0009421">
    <property type="term" value="C:bacterial-type flagellum filament cap"/>
    <property type="evidence" value="ECO:0007669"/>
    <property type="project" value="InterPro"/>
</dbReference>
<comment type="caution">
    <text evidence="8">The sequence shown here is derived from an EMBL/GenBank/DDBJ whole genome shotgun (WGS) entry which is preliminary data.</text>
</comment>
<dbReference type="EMBL" id="JADKBR010000017">
    <property type="protein sequence ID" value="MBK8891442.1"/>
    <property type="molecule type" value="Genomic_DNA"/>
</dbReference>
<protein>
    <recommendedName>
        <fullName evidence="5">Flagellar hook-associated protein 2</fullName>
        <shortName evidence="5">HAP2</shortName>
    </recommendedName>
    <alternativeName>
        <fullName evidence="5">Flagellar cap protein</fullName>
    </alternativeName>
</protein>
<evidence type="ECO:0000256" key="4">
    <source>
        <dbReference type="ARBA" id="ARBA00023143"/>
    </source>
</evidence>
<sequence length="476" mass="47508">MAVGSATSGTLTASGVGSGLDVKSLVAQLMTVEQRPLLLLAKQEASYQAKLTGLGSVQGSFSTLQTAAKALIASGTAAYGTSVSDTAFLAASAGSTATNGSYSIAISKLAQGQKLVAPTGQASKDAAIGSGTLTIELGTISGTPVGGQYASAGFAADPASAPVTLTIDSSNNTLAGIRDAINAANAGVTATIINDGGATPYRLALTSNATGAASSMRLSVGGGDAALDALLGYDPTAASQHFNETQTAQNAALTVDGVAITSSTNSVADAIQGVTLNLAKQTTSAITVTVQRDNGKLTSALGALVSAYNSANKSIASATAKDAVLQGNSGVLGLQRQVRAILGGVQASDGAYTILSQLGVSFQKDGTLALDSAKLNVALSANVGDVSKLAMAIGEALKTATESLLGPSGPLASQTAGINRSIKDIGTQRIRVQGRLESVQQRYQAQFNALDTLLSNMTKTSNFLTQQLANLPKTSS</sequence>
<comment type="subcellular location">
    <subcellularLocation>
        <location evidence="5">Secreted</location>
    </subcellularLocation>
    <subcellularLocation>
        <location evidence="5">Bacterial flagellum</location>
    </subcellularLocation>
</comment>
<keyword evidence="8" id="KW-0282">Flagellum</keyword>
<dbReference type="Pfam" id="PF02465">
    <property type="entry name" value="FliD_N"/>
    <property type="match status" value="1"/>
</dbReference>
<dbReference type="Proteomes" id="UP000808146">
    <property type="component" value="Unassembled WGS sequence"/>
</dbReference>
<evidence type="ECO:0000259" key="6">
    <source>
        <dbReference type="Pfam" id="PF02465"/>
    </source>
</evidence>
<evidence type="ECO:0000256" key="2">
    <source>
        <dbReference type="ARBA" id="ARBA00011255"/>
    </source>
</evidence>
<comment type="subunit">
    <text evidence="2 5">Homopentamer.</text>
</comment>
<dbReference type="InterPro" id="IPR010809">
    <property type="entry name" value="FliD_C"/>
</dbReference>
<dbReference type="InterPro" id="IPR040026">
    <property type="entry name" value="FliD"/>
</dbReference>
<dbReference type="InterPro" id="IPR003481">
    <property type="entry name" value="FliD_N"/>
</dbReference>
<keyword evidence="5" id="KW-0964">Secreted</keyword>
<dbReference type="GO" id="GO:0009424">
    <property type="term" value="C:bacterial-type flagellum hook"/>
    <property type="evidence" value="ECO:0007669"/>
    <property type="project" value="UniProtKB-UniRule"/>
</dbReference>
<accession>A0A9D7LP76</accession>
<keyword evidence="8" id="KW-0966">Cell projection</keyword>
<dbReference type="Pfam" id="PF07195">
    <property type="entry name" value="FliD_C"/>
    <property type="match status" value="1"/>
</dbReference>
<keyword evidence="3" id="KW-0175">Coiled coil</keyword>
<comment type="similarity">
    <text evidence="1 5">Belongs to the FliD family.</text>
</comment>
<dbReference type="GO" id="GO:0007155">
    <property type="term" value="P:cell adhesion"/>
    <property type="evidence" value="ECO:0007669"/>
    <property type="project" value="InterPro"/>
</dbReference>
<dbReference type="GO" id="GO:0071973">
    <property type="term" value="P:bacterial-type flagellum-dependent cell motility"/>
    <property type="evidence" value="ECO:0007669"/>
    <property type="project" value="TreeGrafter"/>
</dbReference>
<evidence type="ECO:0000313" key="8">
    <source>
        <dbReference type="EMBL" id="MBK8891442.1"/>
    </source>
</evidence>
<gene>
    <name evidence="8" type="primary">fliD</name>
    <name evidence="8" type="ORF">IPN75_14275</name>
</gene>
<feature type="domain" description="Flagellar hook-associated protein 2 N-terminal" evidence="6">
    <location>
        <begin position="18"/>
        <end position="113"/>
    </location>
</feature>
<evidence type="ECO:0000259" key="7">
    <source>
        <dbReference type="Pfam" id="PF07195"/>
    </source>
</evidence>
<keyword evidence="4 5" id="KW-0975">Bacterial flagellum</keyword>
<keyword evidence="8" id="KW-0969">Cilium</keyword>
<name>A0A9D7LP76_9RHOO</name>
<evidence type="ECO:0000256" key="5">
    <source>
        <dbReference type="RuleBase" id="RU362066"/>
    </source>
</evidence>
<comment type="function">
    <text evidence="5">Required for morphogenesis and for the elongation of the flagellar filament by facilitating polymerization of the flagellin monomers at the tip of growing filament. Forms a capping structure, which prevents flagellin subunits (transported through the central channel of the flagellum) from leaking out without polymerization at the distal end.</text>
</comment>
<evidence type="ECO:0000256" key="3">
    <source>
        <dbReference type="ARBA" id="ARBA00023054"/>
    </source>
</evidence>
<dbReference type="AlphaFoldDB" id="A0A9D7LP76"/>
<evidence type="ECO:0000313" key="9">
    <source>
        <dbReference type="Proteomes" id="UP000808146"/>
    </source>
</evidence>
<feature type="domain" description="Flagellar hook-associated protein 2 C-terminal" evidence="7">
    <location>
        <begin position="248"/>
        <end position="458"/>
    </location>
</feature>
<organism evidence="8 9">
    <name type="scientific">Candidatus Dechloromonas phosphorivorans</name>
    <dbReference type="NCBI Taxonomy" id="2899244"/>
    <lineage>
        <taxon>Bacteria</taxon>
        <taxon>Pseudomonadati</taxon>
        <taxon>Pseudomonadota</taxon>
        <taxon>Betaproteobacteria</taxon>
        <taxon>Rhodocyclales</taxon>
        <taxon>Azonexaceae</taxon>
        <taxon>Dechloromonas</taxon>
    </lineage>
</organism>